<organism evidence="5 6">
    <name type="scientific">Artemia franciscana</name>
    <name type="common">Brine shrimp</name>
    <name type="synonym">Artemia sanfranciscana</name>
    <dbReference type="NCBI Taxonomy" id="6661"/>
    <lineage>
        <taxon>Eukaryota</taxon>
        <taxon>Metazoa</taxon>
        <taxon>Ecdysozoa</taxon>
        <taxon>Arthropoda</taxon>
        <taxon>Crustacea</taxon>
        <taxon>Branchiopoda</taxon>
        <taxon>Anostraca</taxon>
        <taxon>Artemiidae</taxon>
        <taxon>Artemia</taxon>
    </lineage>
</organism>
<dbReference type="PANTHER" id="PTHR12532">
    <property type="entry name" value="TRANSLATIONAL ACTIVATOR OF CYTOCHROME C OXIDASE 1"/>
    <property type="match status" value="1"/>
</dbReference>
<evidence type="ECO:0000259" key="3">
    <source>
        <dbReference type="Pfam" id="PF01709"/>
    </source>
</evidence>
<dbReference type="InterPro" id="IPR017856">
    <property type="entry name" value="Integrase-like_N"/>
</dbReference>
<keyword evidence="6" id="KW-1185">Reference proteome</keyword>
<evidence type="ECO:0000313" key="6">
    <source>
        <dbReference type="Proteomes" id="UP001187531"/>
    </source>
</evidence>
<gene>
    <name evidence="5" type="ORF">QYM36_005063</name>
</gene>
<evidence type="ECO:0000259" key="4">
    <source>
        <dbReference type="Pfam" id="PF20772"/>
    </source>
</evidence>
<evidence type="ECO:0000256" key="2">
    <source>
        <dbReference type="ARBA" id="ARBA00008724"/>
    </source>
</evidence>
<dbReference type="Pfam" id="PF01709">
    <property type="entry name" value="Transcrip_reg"/>
    <property type="match status" value="1"/>
</dbReference>
<dbReference type="PANTHER" id="PTHR12532:SF0">
    <property type="entry name" value="TRANSLATIONAL ACTIVATOR OF CYTOCHROME C OXIDASE 1"/>
    <property type="match status" value="1"/>
</dbReference>
<comment type="caution">
    <text evidence="5">The sequence shown here is derived from an EMBL/GenBank/DDBJ whole genome shotgun (WGS) entry which is preliminary data.</text>
</comment>
<dbReference type="InterPro" id="IPR026564">
    <property type="entry name" value="Transcrip_reg_TACO1-like_dom3"/>
</dbReference>
<comment type="subcellular location">
    <subcellularLocation>
        <location evidence="1">Mitochondrion</location>
    </subcellularLocation>
</comment>
<reference evidence="5" key="1">
    <citation type="submission" date="2023-07" db="EMBL/GenBank/DDBJ databases">
        <title>Chromosome-level genome assembly of Artemia franciscana.</title>
        <authorList>
            <person name="Jo E."/>
        </authorList>
    </citation>
    <scope>NUCLEOTIDE SEQUENCE</scope>
    <source>
        <tissue evidence="5">Whole body</tissue>
    </source>
</reference>
<protein>
    <recommendedName>
        <fullName evidence="7">Transcriptional regulatory protein</fullName>
    </recommendedName>
</protein>
<dbReference type="Proteomes" id="UP001187531">
    <property type="component" value="Unassembled WGS sequence"/>
</dbReference>
<sequence length="274" mass="30734">MLGQKFLQVLRGQGCTFIQQDLSFNYVVYVAKRNAGHSKWANIRHVKAAKDGQRAATFQRLAFQMRTAIKENGSADPKFNSKLAQVIDIARSSNMPVDKINDVLKKSLGSKEDLKQHIVEIKAGNVQILVELLTSRFPHAKSLINSAIKKFGARQADAGFCLRNFNLRGIVITKALPSQSYEKAEEDAIEAGAEEVIEENNEDGREFKFLTSPNDFSKVKDHLVSFGYEVTYGSVEYVPVDKVELNEDEMETLSNLVKKIEASEDVNKVYDNVK</sequence>
<comment type="similarity">
    <text evidence="2">Belongs to the TACO1 family.</text>
</comment>
<evidence type="ECO:0008006" key="7">
    <source>
        <dbReference type="Google" id="ProtNLM"/>
    </source>
</evidence>
<name>A0AA88L5N1_ARTSF</name>
<dbReference type="FunFam" id="1.10.10.200:FF:000002">
    <property type="entry name" value="Probable transcriptional regulatory protein CLM62_37755"/>
    <property type="match status" value="1"/>
</dbReference>
<dbReference type="EMBL" id="JAVRJZ010000008">
    <property type="protein sequence ID" value="KAK2719443.1"/>
    <property type="molecule type" value="Genomic_DNA"/>
</dbReference>
<accession>A0AA88L5N1</accession>
<proteinExistence type="inferred from homology"/>
<dbReference type="Gene3D" id="1.10.10.200">
    <property type="match status" value="1"/>
</dbReference>
<dbReference type="AlphaFoldDB" id="A0AA88L5N1"/>
<dbReference type="GO" id="GO:0005739">
    <property type="term" value="C:mitochondrion"/>
    <property type="evidence" value="ECO:0007669"/>
    <property type="project" value="UniProtKB-SubCell"/>
</dbReference>
<evidence type="ECO:0000313" key="5">
    <source>
        <dbReference type="EMBL" id="KAK2719443.1"/>
    </source>
</evidence>
<dbReference type="Gene3D" id="3.30.70.980">
    <property type="match status" value="2"/>
</dbReference>
<dbReference type="Pfam" id="PF20772">
    <property type="entry name" value="TACO1_YebC_N"/>
    <property type="match status" value="1"/>
</dbReference>
<dbReference type="InterPro" id="IPR029072">
    <property type="entry name" value="YebC-like"/>
</dbReference>
<dbReference type="InterPro" id="IPR049083">
    <property type="entry name" value="TACO1_YebC_N"/>
</dbReference>
<dbReference type="InterPro" id="IPR002876">
    <property type="entry name" value="Transcrip_reg_TACO1-like"/>
</dbReference>
<evidence type="ECO:0000256" key="1">
    <source>
        <dbReference type="ARBA" id="ARBA00004173"/>
    </source>
</evidence>
<feature type="domain" description="TACO1/YebC-like second and third" evidence="3">
    <location>
        <begin position="123"/>
        <end position="273"/>
    </location>
</feature>
<dbReference type="InterPro" id="IPR048300">
    <property type="entry name" value="TACO1_YebC-like_2nd/3rd_dom"/>
</dbReference>
<dbReference type="SUPFAM" id="SSF75625">
    <property type="entry name" value="YebC-like"/>
    <property type="match status" value="1"/>
</dbReference>
<feature type="domain" description="TACO1/YebC-like N-terminal" evidence="4">
    <location>
        <begin position="38"/>
        <end position="109"/>
    </location>
</feature>